<protein>
    <submittedName>
        <fullName evidence="1">BEACH domain-containing lvsC</fullName>
    </submittedName>
</protein>
<dbReference type="AlphaFoldDB" id="A0A5B6WM74"/>
<accession>A0A5B6WM74</accession>
<name>A0A5B6WM74_9ROSI</name>
<comment type="caution">
    <text evidence="1">The sequence shown here is derived from an EMBL/GenBank/DDBJ whole genome shotgun (WGS) entry which is preliminary data.</text>
</comment>
<dbReference type="Proteomes" id="UP000325315">
    <property type="component" value="Unassembled WGS sequence"/>
</dbReference>
<dbReference type="EMBL" id="SMMG02000002">
    <property type="protein sequence ID" value="KAA3482830.1"/>
    <property type="molecule type" value="Genomic_DNA"/>
</dbReference>
<gene>
    <name evidence="1" type="ORF">EPI10_005046</name>
</gene>
<organism evidence="1 2">
    <name type="scientific">Gossypium australe</name>
    <dbReference type="NCBI Taxonomy" id="47621"/>
    <lineage>
        <taxon>Eukaryota</taxon>
        <taxon>Viridiplantae</taxon>
        <taxon>Streptophyta</taxon>
        <taxon>Embryophyta</taxon>
        <taxon>Tracheophyta</taxon>
        <taxon>Spermatophyta</taxon>
        <taxon>Magnoliopsida</taxon>
        <taxon>eudicotyledons</taxon>
        <taxon>Gunneridae</taxon>
        <taxon>Pentapetalae</taxon>
        <taxon>rosids</taxon>
        <taxon>malvids</taxon>
        <taxon>Malvales</taxon>
        <taxon>Malvaceae</taxon>
        <taxon>Malvoideae</taxon>
        <taxon>Gossypium</taxon>
    </lineage>
</organism>
<proteinExistence type="predicted"/>
<dbReference type="OrthoDB" id="1750221at2759"/>
<evidence type="ECO:0000313" key="2">
    <source>
        <dbReference type="Proteomes" id="UP000325315"/>
    </source>
</evidence>
<reference evidence="1" key="1">
    <citation type="submission" date="2019-08" db="EMBL/GenBank/DDBJ databases">
        <authorList>
            <person name="Liu F."/>
        </authorList>
    </citation>
    <scope>NUCLEOTIDE SEQUENCE [LARGE SCALE GENOMIC DNA]</scope>
    <source>
        <strain evidence="1">PA1801</strain>
        <tissue evidence="1">Leaf</tissue>
    </source>
</reference>
<keyword evidence="2" id="KW-1185">Reference proteome</keyword>
<sequence>MEKVRRRCGFNCGIEVGATGSKGGLCLAWKEDINVELKSYSKKHIDVLIKENVGRVLKEEIRMEAFRKALDDCKLGDVGYLRIWFTWERGNLPETNIKETLDRGLLMRSG</sequence>
<evidence type="ECO:0000313" key="1">
    <source>
        <dbReference type="EMBL" id="KAA3482830.1"/>
    </source>
</evidence>